<reference evidence="4" key="1">
    <citation type="journal article" date="2020" name="Fungal Divers.">
        <title>Resolving the Mortierellaceae phylogeny through synthesis of multi-gene phylogenetics and phylogenomics.</title>
        <authorList>
            <person name="Vandepol N."/>
            <person name="Liber J."/>
            <person name="Desiro A."/>
            <person name="Na H."/>
            <person name="Kennedy M."/>
            <person name="Barry K."/>
            <person name="Grigoriev I.V."/>
            <person name="Miller A.N."/>
            <person name="O'Donnell K."/>
            <person name="Stajich J.E."/>
            <person name="Bonito G."/>
        </authorList>
    </citation>
    <scope>NUCLEOTIDE SEQUENCE</scope>
    <source>
        <strain evidence="4">KOD1015</strain>
    </source>
</reference>
<proteinExistence type="predicted"/>
<feature type="compositionally biased region" description="Gly residues" evidence="1">
    <location>
        <begin position="737"/>
        <end position="754"/>
    </location>
</feature>
<feature type="compositionally biased region" description="Low complexity" evidence="1">
    <location>
        <begin position="53"/>
        <end position="62"/>
    </location>
</feature>
<dbReference type="Gene3D" id="3.30.1370.50">
    <property type="entry name" value="R3H-like domain"/>
    <property type="match status" value="1"/>
</dbReference>
<sequence>HHNRQRAIEEDIYRQIQAAKANRGGGSGYEGRGKGRYRDNGGDNSPHRPNLYQQQQQQQQQQRFYPQPPPKQNSKGKNSKHQHWSHPDFKLPGHGQASSAGSSRGGNRSRAGPVQVMFNRATALSDPTMLQDNNDRNHDDDDDDDDDISDDLSDEEEYSSDDMLDRGVDLDDESDEEFLMQQFDWIEEDLQQQDGRTGPQSNSNRQQQTQPQTQQHESDLVQSDVIATTLIEQLPISAMQDPALTQTDDILQVTISQNTIIAPHSDIYQCSTITTTTTTTAAAASPASTVTTTTTETVAKTNTSNNNGVVINGEIIVDGDIDMGITECTAATATFSLASPEMVTEAPEKEPQLLWVMDTSSDAAIAAELQASLNAGYDLYRAPETEVILPVSSKKKKAHRSKRGGIKQREKQMSKQPATKNEEDGMLYFEKSDDEDNEEALVIADYLENTTDDPAQVESLIGALMSLHSGHGHSKDVGGLDPDSSDIEEPLSEDDSQDNDSLDSSDEDPVEDDYDFEQDYDDGFRKTRLGNAVTAAASGKNNSQKKKSRRADELLEEELKSLLPLWQSGAMVDGEGANSRFKPRARGYDVYYDSDETFNGSNQGHGKRKKGKKEPHGGSFDTLVDINRSIEEFVRDRNNDNLHLPPMPKALRRKVHLLCNYYNLRSQSIGSGKRRFPILIKTERTKIPTNPINLGKLQGQPDKELAKLSQQVQGFRGGNGKGKGKHGDWEQSEVSGNGKGGKGMNGRPSRGGGAAFAAPHGSVVGGSAAAISNDNVGHRMLAKMGWSPGVGLGASGEGITQPIEAVVRAKRRGLGHD</sequence>
<feature type="domain" description="R3H" evidence="3">
    <location>
        <begin position="620"/>
        <end position="683"/>
    </location>
</feature>
<dbReference type="CDD" id="cd02325">
    <property type="entry name" value="R3H"/>
    <property type="match status" value="1"/>
</dbReference>
<comment type="caution">
    <text evidence="4">The sequence shown here is derived from an EMBL/GenBank/DDBJ whole genome shotgun (WGS) entry which is preliminary data.</text>
</comment>
<feature type="non-terminal residue" evidence="4">
    <location>
        <position position="817"/>
    </location>
</feature>
<evidence type="ECO:0000313" key="4">
    <source>
        <dbReference type="EMBL" id="KAF9583531.1"/>
    </source>
</evidence>
<dbReference type="OrthoDB" id="21470at2759"/>
<dbReference type="Pfam" id="PF01424">
    <property type="entry name" value="R3H"/>
    <property type="match status" value="1"/>
</dbReference>
<organism evidence="4 5">
    <name type="scientific">Lunasporangiospora selenospora</name>
    <dbReference type="NCBI Taxonomy" id="979761"/>
    <lineage>
        <taxon>Eukaryota</taxon>
        <taxon>Fungi</taxon>
        <taxon>Fungi incertae sedis</taxon>
        <taxon>Mucoromycota</taxon>
        <taxon>Mortierellomycotina</taxon>
        <taxon>Mortierellomycetes</taxon>
        <taxon>Mortierellales</taxon>
        <taxon>Mortierellaceae</taxon>
        <taxon>Lunasporangiospora</taxon>
    </lineage>
</organism>
<feature type="compositionally biased region" description="Acidic residues" evidence="1">
    <location>
        <begin position="483"/>
        <end position="518"/>
    </location>
</feature>
<dbReference type="PROSITE" id="PS50174">
    <property type="entry name" value="G_PATCH"/>
    <property type="match status" value="1"/>
</dbReference>
<dbReference type="InterPro" id="IPR001374">
    <property type="entry name" value="R3H_dom"/>
</dbReference>
<dbReference type="SMART" id="SM00443">
    <property type="entry name" value="G_patch"/>
    <property type="match status" value="1"/>
</dbReference>
<dbReference type="Pfam" id="PF01585">
    <property type="entry name" value="G-patch"/>
    <property type="match status" value="1"/>
</dbReference>
<gene>
    <name evidence="4" type="primary">SQS1</name>
    <name evidence="4" type="ORF">BGW38_009259</name>
</gene>
<dbReference type="AlphaFoldDB" id="A0A9P6FYM1"/>
<feature type="region of interest" description="Disordered" evidence="1">
    <location>
        <begin position="471"/>
        <end position="518"/>
    </location>
</feature>
<feature type="compositionally biased region" description="Acidic residues" evidence="1">
    <location>
        <begin position="140"/>
        <end position="162"/>
    </location>
</feature>
<dbReference type="PANTHER" id="PTHR14195">
    <property type="entry name" value="G PATCH DOMAIN CONTAINING PROTEIN 2"/>
    <property type="match status" value="1"/>
</dbReference>
<dbReference type="InterPro" id="IPR051189">
    <property type="entry name" value="Splicing_assoc_domain"/>
</dbReference>
<dbReference type="Proteomes" id="UP000780801">
    <property type="component" value="Unassembled WGS sequence"/>
</dbReference>
<name>A0A9P6FYM1_9FUNG</name>
<feature type="compositionally biased region" description="Basic and acidic residues" evidence="1">
    <location>
        <begin position="1"/>
        <end position="13"/>
    </location>
</feature>
<feature type="region of interest" description="Disordered" evidence="1">
    <location>
        <begin position="192"/>
        <end position="219"/>
    </location>
</feature>
<dbReference type="EMBL" id="JAABOA010000672">
    <property type="protein sequence ID" value="KAF9583531.1"/>
    <property type="molecule type" value="Genomic_DNA"/>
</dbReference>
<protein>
    <submittedName>
        <fullName evidence="4">Squalene synthetase-like protein</fullName>
    </submittedName>
</protein>
<feature type="region of interest" description="Disordered" evidence="1">
    <location>
        <begin position="1"/>
        <end position="168"/>
    </location>
</feature>
<feature type="region of interest" description="Disordered" evidence="1">
    <location>
        <begin position="595"/>
        <end position="621"/>
    </location>
</feature>
<feature type="compositionally biased region" description="Low complexity" evidence="1">
    <location>
        <begin position="199"/>
        <end position="215"/>
    </location>
</feature>
<dbReference type="InterPro" id="IPR036867">
    <property type="entry name" value="R3H_dom_sf"/>
</dbReference>
<feature type="region of interest" description="Disordered" evidence="1">
    <location>
        <begin position="391"/>
        <end position="425"/>
    </location>
</feature>
<feature type="compositionally biased region" description="Low complexity" evidence="1">
    <location>
        <begin position="95"/>
        <end position="112"/>
    </location>
</feature>
<dbReference type="SMART" id="SM00393">
    <property type="entry name" value="R3H"/>
    <property type="match status" value="1"/>
</dbReference>
<accession>A0A9P6FYM1</accession>
<dbReference type="GO" id="GO:0003676">
    <property type="term" value="F:nucleic acid binding"/>
    <property type="evidence" value="ECO:0007669"/>
    <property type="project" value="UniProtKB-UniRule"/>
</dbReference>
<feature type="compositionally biased region" description="Basic residues" evidence="1">
    <location>
        <begin position="393"/>
        <end position="406"/>
    </location>
</feature>
<dbReference type="InterPro" id="IPR000467">
    <property type="entry name" value="G_patch_dom"/>
</dbReference>
<evidence type="ECO:0000259" key="3">
    <source>
        <dbReference type="PROSITE" id="PS51061"/>
    </source>
</evidence>
<feature type="region of interest" description="Disordered" evidence="1">
    <location>
        <begin position="715"/>
        <end position="754"/>
    </location>
</feature>
<dbReference type="PROSITE" id="PS51061">
    <property type="entry name" value="R3H"/>
    <property type="match status" value="1"/>
</dbReference>
<evidence type="ECO:0000313" key="5">
    <source>
        <dbReference type="Proteomes" id="UP000780801"/>
    </source>
</evidence>
<evidence type="ECO:0000259" key="2">
    <source>
        <dbReference type="PROSITE" id="PS50174"/>
    </source>
</evidence>
<feature type="compositionally biased region" description="Basic and acidic residues" evidence="1">
    <location>
        <begin position="31"/>
        <end position="41"/>
    </location>
</feature>
<keyword evidence="5" id="KW-1185">Reference proteome</keyword>
<evidence type="ECO:0000256" key="1">
    <source>
        <dbReference type="SAM" id="MobiDB-lite"/>
    </source>
</evidence>
<dbReference type="SUPFAM" id="SSF82708">
    <property type="entry name" value="R3H domain"/>
    <property type="match status" value="1"/>
</dbReference>
<feature type="domain" description="G-patch" evidence="2">
    <location>
        <begin position="773"/>
        <end position="817"/>
    </location>
</feature>